<dbReference type="InterPro" id="IPR051910">
    <property type="entry name" value="ComF/GntX_DNA_util-trans"/>
</dbReference>
<sequence>MKVIDELGQLLFPTRCYGCNTLGISICSQCRIEWHPHYYRTHVEKVVVHSAILYSPTASRIILAAKERGLDGADKLIVDAIVHVINKANFESFNVALVPIPSTPAHTRRRGRSFIDALCKEISLQTNIPVIPALSLVRKVKDQSGLSAKHRATNMRGAFGISPHVYPRGDLLLIDDVVTTGATVSEAARALNSQGFHLLGSVTACVAQPLR</sequence>
<dbReference type="EMBL" id="CAEZZT010000039">
    <property type="protein sequence ID" value="CAB4777658.1"/>
    <property type="molecule type" value="Genomic_DNA"/>
</dbReference>
<evidence type="ECO:0000313" key="3">
    <source>
        <dbReference type="EMBL" id="CAB4777658.1"/>
    </source>
</evidence>
<gene>
    <name evidence="3" type="ORF">UFOPK2918_00689</name>
</gene>
<reference evidence="3" key="1">
    <citation type="submission" date="2020-05" db="EMBL/GenBank/DDBJ databases">
        <authorList>
            <person name="Chiriac C."/>
            <person name="Salcher M."/>
            <person name="Ghai R."/>
            <person name="Kavagutti S V."/>
        </authorList>
    </citation>
    <scope>NUCLEOTIDE SEQUENCE</scope>
</reference>
<dbReference type="AlphaFoldDB" id="A0A6J6W411"/>
<evidence type="ECO:0000256" key="1">
    <source>
        <dbReference type="ARBA" id="ARBA00008007"/>
    </source>
</evidence>
<dbReference type="Pfam" id="PF00156">
    <property type="entry name" value="Pribosyltran"/>
    <property type="match status" value="1"/>
</dbReference>
<proteinExistence type="inferred from homology"/>
<comment type="similarity">
    <text evidence="1">Belongs to the ComF/GntX family.</text>
</comment>
<dbReference type="InterPro" id="IPR029057">
    <property type="entry name" value="PRTase-like"/>
</dbReference>
<name>A0A6J6W411_9ZZZZ</name>
<feature type="domain" description="Phosphoribosyltransferase" evidence="2">
    <location>
        <begin position="109"/>
        <end position="205"/>
    </location>
</feature>
<evidence type="ECO:0000259" key="2">
    <source>
        <dbReference type="Pfam" id="PF00156"/>
    </source>
</evidence>
<dbReference type="PANTHER" id="PTHR47505:SF1">
    <property type="entry name" value="DNA UTILIZATION PROTEIN YHGH"/>
    <property type="match status" value="1"/>
</dbReference>
<protein>
    <submittedName>
        <fullName evidence="3">Unannotated protein</fullName>
    </submittedName>
</protein>
<organism evidence="3">
    <name type="scientific">freshwater metagenome</name>
    <dbReference type="NCBI Taxonomy" id="449393"/>
    <lineage>
        <taxon>unclassified sequences</taxon>
        <taxon>metagenomes</taxon>
        <taxon>ecological metagenomes</taxon>
    </lineage>
</organism>
<dbReference type="SUPFAM" id="SSF53271">
    <property type="entry name" value="PRTase-like"/>
    <property type="match status" value="1"/>
</dbReference>
<dbReference type="InterPro" id="IPR000836">
    <property type="entry name" value="PRTase_dom"/>
</dbReference>
<dbReference type="PANTHER" id="PTHR47505">
    <property type="entry name" value="DNA UTILIZATION PROTEIN YHGH"/>
    <property type="match status" value="1"/>
</dbReference>
<dbReference type="CDD" id="cd06223">
    <property type="entry name" value="PRTases_typeI"/>
    <property type="match status" value="1"/>
</dbReference>
<accession>A0A6J6W411</accession>
<dbReference type="Gene3D" id="3.40.50.2020">
    <property type="match status" value="1"/>
</dbReference>